<keyword evidence="3 5" id="KW-0067">ATP-binding</keyword>
<keyword evidence="6" id="KW-1185">Reference proteome</keyword>
<dbReference type="RefSeq" id="WP_119847252.1">
    <property type="nucleotide sequence ID" value="NZ_CP032412.1"/>
</dbReference>
<protein>
    <submittedName>
        <fullName evidence="5">ABC transporter ATP-binding protein</fullName>
    </submittedName>
</protein>
<dbReference type="GO" id="GO:0016887">
    <property type="term" value="F:ATP hydrolysis activity"/>
    <property type="evidence" value="ECO:0007669"/>
    <property type="project" value="InterPro"/>
</dbReference>
<dbReference type="AlphaFoldDB" id="A0A385TF85"/>
<evidence type="ECO:0000313" key="5">
    <source>
        <dbReference type="EMBL" id="AYB43230.1"/>
    </source>
</evidence>
<dbReference type="KEGG" id="plw:D5F53_08000"/>
<dbReference type="SUPFAM" id="SSF52091">
    <property type="entry name" value="SpoIIaa-like"/>
    <property type="match status" value="1"/>
</dbReference>
<dbReference type="SMART" id="SM00382">
    <property type="entry name" value="AAA"/>
    <property type="match status" value="1"/>
</dbReference>
<dbReference type="InterPro" id="IPR027417">
    <property type="entry name" value="P-loop_NTPase"/>
</dbReference>
<dbReference type="InterPro" id="IPR025302">
    <property type="entry name" value="DrrA1/2-like_C"/>
</dbReference>
<dbReference type="InterPro" id="IPR036513">
    <property type="entry name" value="STAS_dom_sf"/>
</dbReference>
<organism evidence="5 6">
    <name type="scientific">Paenibacillus lautus</name>
    <name type="common">Bacillus lautus</name>
    <dbReference type="NCBI Taxonomy" id="1401"/>
    <lineage>
        <taxon>Bacteria</taxon>
        <taxon>Bacillati</taxon>
        <taxon>Bacillota</taxon>
        <taxon>Bacilli</taxon>
        <taxon>Bacillales</taxon>
        <taxon>Paenibacillaceae</taxon>
        <taxon>Paenibacillus</taxon>
    </lineage>
</organism>
<name>A0A385TF85_PAELA</name>
<evidence type="ECO:0000256" key="3">
    <source>
        <dbReference type="ARBA" id="ARBA00022840"/>
    </source>
</evidence>
<reference evidence="5 6" key="1">
    <citation type="submission" date="2018-09" db="EMBL/GenBank/DDBJ databases">
        <title>Genome Sequence of Paenibacillus lautus Strain E7593-69, Azo Dye-Degrading Bacteria, Isolated from Commercial Tattoo Inks.</title>
        <authorList>
            <person name="Nho S.W."/>
            <person name="Kim S.-J."/>
            <person name="Kweon O."/>
            <person name="Cerniglia C.E."/>
        </authorList>
    </citation>
    <scope>NUCLEOTIDE SEQUENCE [LARGE SCALE GENOMIC DNA]</scope>
    <source>
        <strain evidence="5 6">E7593-69</strain>
    </source>
</reference>
<dbReference type="InterPro" id="IPR003439">
    <property type="entry name" value="ABC_transporter-like_ATP-bd"/>
</dbReference>
<dbReference type="PANTHER" id="PTHR43582:SF2">
    <property type="entry name" value="LINEARMYCIN RESISTANCE ATP-BINDING PROTEIN LNRL"/>
    <property type="match status" value="1"/>
</dbReference>
<dbReference type="Gene3D" id="3.40.50.300">
    <property type="entry name" value="P-loop containing nucleotide triphosphate hydrolases"/>
    <property type="match status" value="1"/>
</dbReference>
<evidence type="ECO:0000259" key="4">
    <source>
        <dbReference type="PROSITE" id="PS50893"/>
    </source>
</evidence>
<dbReference type="PROSITE" id="PS50893">
    <property type="entry name" value="ABC_TRANSPORTER_2"/>
    <property type="match status" value="1"/>
</dbReference>
<evidence type="ECO:0000313" key="6">
    <source>
        <dbReference type="Proteomes" id="UP000266552"/>
    </source>
</evidence>
<dbReference type="PROSITE" id="PS00211">
    <property type="entry name" value="ABC_TRANSPORTER_1"/>
    <property type="match status" value="1"/>
</dbReference>
<dbReference type="EMBL" id="CP032412">
    <property type="protein sequence ID" value="AYB43230.1"/>
    <property type="molecule type" value="Genomic_DNA"/>
</dbReference>
<evidence type="ECO:0000256" key="2">
    <source>
        <dbReference type="ARBA" id="ARBA00022741"/>
    </source>
</evidence>
<dbReference type="PANTHER" id="PTHR43582">
    <property type="entry name" value="LINEARMYCIN RESISTANCE ATP-BINDING PROTEIN LNRL"/>
    <property type="match status" value="1"/>
</dbReference>
<dbReference type="GO" id="GO:0005524">
    <property type="term" value="F:ATP binding"/>
    <property type="evidence" value="ECO:0007669"/>
    <property type="project" value="UniProtKB-KW"/>
</dbReference>
<accession>A0A385TF85</accession>
<proteinExistence type="predicted"/>
<dbReference type="SUPFAM" id="SSF52540">
    <property type="entry name" value="P-loop containing nucleoside triphosphate hydrolases"/>
    <property type="match status" value="1"/>
</dbReference>
<keyword evidence="2" id="KW-0547">Nucleotide-binding</keyword>
<gene>
    <name evidence="5" type="ORF">D5F53_08000</name>
</gene>
<dbReference type="Pfam" id="PF13732">
    <property type="entry name" value="DrrA1-3_C"/>
    <property type="match status" value="1"/>
</dbReference>
<dbReference type="Proteomes" id="UP000266552">
    <property type="component" value="Chromosome"/>
</dbReference>
<dbReference type="InterPro" id="IPR003593">
    <property type="entry name" value="AAA+_ATPase"/>
</dbReference>
<feature type="domain" description="ABC transporter" evidence="4">
    <location>
        <begin position="4"/>
        <end position="234"/>
    </location>
</feature>
<dbReference type="Pfam" id="PF00005">
    <property type="entry name" value="ABC_tran"/>
    <property type="match status" value="1"/>
</dbReference>
<evidence type="ECO:0000256" key="1">
    <source>
        <dbReference type="ARBA" id="ARBA00022448"/>
    </source>
</evidence>
<dbReference type="InterPro" id="IPR017871">
    <property type="entry name" value="ABC_transporter-like_CS"/>
</dbReference>
<keyword evidence="1" id="KW-0813">Transport</keyword>
<sequence length="314" mass="34674">MTIATMNHIIKRYGHQLVLDHVHLEIRQGEILGLLGPNGAGKTTLIHALSGLIGIDSGSIELFGERPSGPMLEVKRKIGLVTQDITVFEDLTAHENLAFFGGIYGLKGAELRRQITETLQFVGLTDQAHKRPSKFSGGMKRRLNIACSIIHRPRLLIMDESTVGIDPHSRNHILESVRELQKRGTTILYTTHYMEEVQSLASRVVIMDQGHVIAQGTIDELVKNIHHEEKIKLEVVELTEDLIDNIKQLDGVKHVVLNGTQIQIISRAGAGNLDRILSLAKSAGGVLSIHAEKPTLEDVFLTLTGKQLRDTEGT</sequence>